<evidence type="ECO:0000313" key="1">
    <source>
        <dbReference type="EMBL" id="SPC23578.1"/>
    </source>
</evidence>
<accession>A0A375DRF5</accession>
<sequence length="27" mass="3085">MQPYAFDGSLSREFPAQATLTGRTRHF</sequence>
<name>A0A375DRF5_9BURK</name>
<protein>
    <submittedName>
        <fullName evidence="1">Uncharacterized protein</fullName>
    </submittedName>
</protein>
<gene>
    <name evidence="1" type="ORF">CBM2594_B80065</name>
</gene>
<organism evidence="1 2">
    <name type="scientific">Cupriavidus taiwanensis</name>
    <dbReference type="NCBI Taxonomy" id="164546"/>
    <lineage>
        <taxon>Bacteria</taxon>
        <taxon>Pseudomonadati</taxon>
        <taxon>Pseudomonadota</taxon>
        <taxon>Betaproteobacteria</taxon>
        <taxon>Burkholderiales</taxon>
        <taxon>Burkholderiaceae</taxon>
        <taxon>Cupriavidus</taxon>
    </lineage>
</organism>
<dbReference type="Proteomes" id="UP000257139">
    <property type="component" value="Chromosome CBM2594_b"/>
</dbReference>
<reference evidence="1 2" key="1">
    <citation type="submission" date="2018-01" db="EMBL/GenBank/DDBJ databases">
        <authorList>
            <person name="Clerissi C."/>
        </authorList>
    </citation>
    <scope>NUCLEOTIDE SEQUENCE [LARGE SCALE GENOMIC DNA]</scope>
    <source>
        <strain evidence="1">Cupriavidus taiwanensis STM 6021</strain>
    </source>
</reference>
<dbReference type="AlphaFoldDB" id="A0A375DRF5"/>
<proteinExistence type="predicted"/>
<evidence type="ECO:0000313" key="2">
    <source>
        <dbReference type="Proteomes" id="UP000257139"/>
    </source>
</evidence>
<dbReference type="EMBL" id="LT978514">
    <property type="protein sequence ID" value="SPC23578.1"/>
    <property type="molecule type" value="Genomic_DNA"/>
</dbReference>